<comment type="caution">
    <text evidence="7">The sequence shown here is derived from an EMBL/GenBank/DDBJ whole genome shotgun (WGS) entry which is preliminary data.</text>
</comment>
<sequence length="423" mass="47003">MNTASAIDEGSQPTKKATSSVQEAATRKAPFGSRFLTNDGDVWNHNAWDHVPPPDDQGEAISKALEKQRSNPVPAEDKAKYNDKPSRHWDNFYKMNAANFFRNRKWLHNEFPELVAGTKPGAGSFVVAEIGCGAGNSAYPLLSSNQNPDLKIFAYDYSPHAVKLVQRNELYEAPPIGSIEAAVWDLTSTAGIPSNLKEGSVDVAVLIFVMSALHPNEWAQAVENVYKMLKPGGLIVFRDYGRYDLAQLRFKSNRLLDDNLYIRGDKTRVYFFEIDELSLMFTGKMATAAQHASAQNCAVEKEEEDEENNGDNIVSPTEPLEQVIHSLSDVKASDDTSASELSTATDSIAPSPDPSQLPSSPEAYPMPVPVIHPNLLSLQNSEAQPLFSTEQLGVDRRLLVNRKRQLKMYRVWMQGQFRKLTDT</sequence>
<dbReference type="Proteomes" id="UP000290288">
    <property type="component" value="Unassembled WGS sequence"/>
</dbReference>
<dbReference type="PANTHER" id="PTHR22809">
    <property type="entry name" value="METHYLTRANSFERASE-RELATED"/>
    <property type="match status" value="1"/>
</dbReference>
<proteinExistence type="inferred from homology"/>
<dbReference type="InterPro" id="IPR029063">
    <property type="entry name" value="SAM-dependent_MTases_sf"/>
</dbReference>
<gene>
    <name evidence="7" type="ORF">EST38_g1033</name>
</gene>
<keyword evidence="8" id="KW-1185">Reference proteome</keyword>
<dbReference type="InterPro" id="IPR013217">
    <property type="entry name" value="Methyltransf_12"/>
</dbReference>
<dbReference type="PANTHER" id="PTHR22809:SF11">
    <property type="entry name" value="TRNA N(3)-METHYLCYTIDINE METHYLTRANSFERASE METTL2"/>
    <property type="match status" value="1"/>
</dbReference>
<dbReference type="Pfam" id="PF08242">
    <property type="entry name" value="Methyltransf_12"/>
    <property type="match status" value="1"/>
</dbReference>
<dbReference type="GO" id="GO:0032259">
    <property type="term" value="P:methylation"/>
    <property type="evidence" value="ECO:0007669"/>
    <property type="project" value="UniProtKB-KW"/>
</dbReference>
<comment type="function">
    <text evidence="4">S-adenosyl-L-methionine-dependent methyltransferase.</text>
</comment>
<feature type="compositionally biased region" description="Polar residues" evidence="5">
    <location>
        <begin position="335"/>
        <end position="348"/>
    </location>
</feature>
<reference evidence="7 8" key="1">
    <citation type="submission" date="2019-01" db="EMBL/GenBank/DDBJ databases">
        <title>Draft genome sequence of Psathyrella aberdarensis IHI B618.</title>
        <authorList>
            <person name="Buettner E."/>
            <person name="Kellner H."/>
        </authorList>
    </citation>
    <scope>NUCLEOTIDE SEQUENCE [LARGE SCALE GENOMIC DNA]</scope>
    <source>
        <strain evidence="7 8">IHI B618</strain>
    </source>
</reference>
<dbReference type="InterPro" id="IPR026113">
    <property type="entry name" value="METTL2/6/8-like"/>
</dbReference>
<dbReference type="EMBL" id="SDEE01000013">
    <property type="protein sequence ID" value="RXW24818.1"/>
    <property type="molecule type" value="Genomic_DNA"/>
</dbReference>
<dbReference type="CDD" id="cd02440">
    <property type="entry name" value="AdoMet_MTases"/>
    <property type="match status" value="1"/>
</dbReference>
<evidence type="ECO:0000259" key="6">
    <source>
        <dbReference type="Pfam" id="PF08242"/>
    </source>
</evidence>
<feature type="compositionally biased region" description="Polar residues" evidence="5">
    <location>
        <begin position="1"/>
        <end position="23"/>
    </location>
</feature>
<feature type="region of interest" description="Disordered" evidence="5">
    <location>
        <begin position="331"/>
        <end position="366"/>
    </location>
</feature>
<keyword evidence="3 4" id="KW-0808">Transferase</keyword>
<evidence type="ECO:0000256" key="3">
    <source>
        <dbReference type="ARBA" id="ARBA00022679"/>
    </source>
</evidence>
<accession>A0A4V1Q596</accession>
<dbReference type="EC" id="2.1.1.-" evidence="4"/>
<dbReference type="Gene3D" id="3.40.50.150">
    <property type="entry name" value="Vaccinia Virus protein VP39"/>
    <property type="match status" value="1"/>
</dbReference>
<dbReference type="SUPFAM" id="SSF53335">
    <property type="entry name" value="S-adenosyl-L-methionine-dependent methyltransferases"/>
    <property type="match status" value="1"/>
</dbReference>
<feature type="domain" description="Methyltransferase type 12" evidence="6">
    <location>
        <begin position="129"/>
        <end position="235"/>
    </location>
</feature>
<feature type="region of interest" description="Disordered" evidence="5">
    <location>
        <begin position="295"/>
        <end position="316"/>
    </location>
</feature>
<dbReference type="PIRSF" id="PIRSF037755">
    <property type="entry name" value="Mettl2_prd"/>
    <property type="match status" value="1"/>
</dbReference>
<evidence type="ECO:0000256" key="2">
    <source>
        <dbReference type="ARBA" id="ARBA00022603"/>
    </source>
</evidence>
<evidence type="ECO:0000256" key="1">
    <source>
        <dbReference type="ARBA" id="ARBA00009725"/>
    </source>
</evidence>
<keyword evidence="2 4" id="KW-0489">Methyltransferase</keyword>
<dbReference type="OrthoDB" id="417697at2759"/>
<evidence type="ECO:0000313" key="7">
    <source>
        <dbReference type="EMBL" id="RXW24818.1"/>
    </source>
</evidence>
<organism evidence="7 8">
    <name type="scientific">Candolleomyces aberdarensis</name>
    <dbReference type="NCBI Taxonomy" id="2316362"/>
    <lineage>
        <taxon>Eukaryota</taxon>
        <taxon>Fungi</taxon>
        <taxon>Dikarya</taxon>
        <taxon>Basidiomycota</taxon>
        <taxon>Agaricomycotina</taxon>
        <taxon>Agaricomycetes</taxon>
        <taxon>Agaricomycetidae</taxon>
        <taxon>Agaricales</taxon>
        <taxon>Agaricineae</taxon>
        <taxon>Psathyrellaceae</taxon>
        <taxon>Candolleomyces</taxon>
    </lineage>
</organism>
<dbReference type="STRING" id="2316362.A0A4V1Q596"/>
<name>A0A4V1Q596_9AGAR</name>
<dbReference type="AlphaFoldDB" id="A0A4V1Q596"/>
<evidence type="ECO:0000313" key="8">
    <source>
        <dbReference type="Proteomes" id="UP000290288"/>
    </source>
</evidence>
<protein>
    <recommendedName>
        <fullName evidence="4">tRNA N(3)-methylcytidine methyltransferase</fullName>
        <ecNumber evidence="4">2.1.1.-</ecNumber>
    </recommendedName>
</protein>
<dbReference type="GO" id="GO:0052735">
    <property type="term" value="F:tRNA (cytidine-3-)-methyltransferase activity"/>
    <property type="evidence" value="ECO:0007669"/>
    <property type="project" value="TreeGrafter"/>
</dbReference>
<comment type="similarity">
    <text evidence="1 4">Belongs to the methyltransferase superfamily. METL family.</text>
</comment>
<feature type="region of interest" description="Disordered" evidence="5">
    <location>
        <begin position="1"/>
        <end position="36"/>
    </location>
</feature>
<evidence type="ECO:0000256" key="4">
    <source>
        <dbReference type="PIRNR" id="PIRNR037755"/>
    </source>
</evidence>
<evidence type="ECO:0000256" key="5">
    <source>
        <dbReference type="SAM" id="MobiDB-lite"/>
    </source>
</evidence>